<evidence type="ECO:0000313" key="1">
    <source>
        <dbReference type="EMBL" id="POM74349.1"/>
    </source>
</evidence>
<evidence type="ECO:0000313" key="2">
    <source>
        <dbReference type="Proteomes" id="UP000237271"/>
    </source>
</evidence>
<name>A0A2P4Y9K5_9STRA</name>
<organism evidence="1 2">
    <name type="scientific">Phytophthora palmivora</name>
    <dbReference type="NCBI Taxonomy" id="4796"/>
    <lineage>
        <taxon>Eukaryota</taxon>
        <taxon>Sar</taxon>
        <taxon>Stramenopiles</taxon>
        <taxon>Oomycota</taxon>
        <taxon>Peronosporomycetes</taxon>
        <taxon>Peronosporales</taxon>
        <taxon>Peronosporaceae</taxon>
        <taxon>Phytophthora</taxon>
    </lineage>
</organism>
<keyword evidence="2" id="KW-1185">Reference proteome</keyword>
<sequence>MKCDYWENLVSNIDIYPRGMKSAFPFFLTSLIHHKQYLRATINSCHPISNQKYSQRTHFCINNEDLHMKPTGIPAHLAIANEVKVMRQAVINLHSEIAQLKADVTNQLPDTVA</sequence>
<dbReference type="EMBL" id="NCKW01004883">
    <property type="protein sequence ID" value="POM74349.1"/>
    <property type="molecule type" value="Genomic_DNA"/>
</dbReference>
<proteinExistence type="predicted"/>
<dbReference type="OrthoDB" id="103649at2759"/>
<dbReference type="AlphaFoldDB" id="A0A2P4Y9K5"/>
<reference evidence="1 2" key="1">
    <citation type="journal article" date="2017" name="Genome Biol. Evol.">
        <title>Phytophthora megakarya and P. palmivora, closely related causal agents of cacao black pod rot, underwent increases in genome sizes and gene numbers by different mechanisms.</title>
        <authorList>
            <person name="Ali S.S."/>
            <person name="Shao J."/>
            <person name="Lary D.J."/>
            <person name="Kronmiller B."/>
            <person name="Shen D."/>
            <person name="Strem M.D."/>
            <person name="Amoako-Attah I."/>
            <person name="Akrofi A.Y."/>
            <person name="Begoude B.A."/>
            <person name="Ten Hoopen G.M."/>
            <person name="Coulibaly K."/>
            <person name="Kebe B.I."/>
            <person name="Melnick R.L."/>
            <person name="Guiltinan M.J."/>
            <person name="Tyler B.M."/>
            <person name="Meinhardt L.W."/>
            <person name="Bailey B.A."/>
        </authorList>
    </citation>
    <scope>NUCLEOTIDE SEQUENCE [LARGE SCALE GENOMIC DNA]</scope>
    <source>
        <strain evidence="2">sbr112.9</strain>
    </source>
</reference>
<accession>A0A2P4Y9K5</accession>
<dbReference type="Proteomes" id="UP000237271">
    <property type="component" value="Unassembled WGS sequence"/>
</dbReference>
<protein>
    <submittedName>
        <fullName evidence="1">Uncharacterized protein</fullName>
    </submittedName>
</protein>
<comment type="caution">
    <text evidence="1">The sequence shown here is derived from an EMBL/GenBank/DDBJ whole genome shotgun (WGS) entry which is preliminary data.</text>
</comment>
<gene>
    <name evidence="1" type="ORF">PHPALM_8712</name>
</gene>